<evidence type="ECO:0000313" key="1">
    <source>
        <dbReference type="EMBL" id="TMI73623.1"/>
    </source>
</evidence>
<dbReference type="Gene3D" id="3.10.20.520">
    <property type="entry name" value="Phenylacetic acid degradation B"/>
    <property type="match status" value="1"/>
</dbReference>
<name>A0A537IQL1_9BACT</name>
<dbReference type="InterPro" id="IPR038693">
    <property type="entry name" value="PaaB_sf"/>
</dbReference>
<comment type="caution">
    <text evidence="1">The sequence shown here is derived from an EMBL/GenBank/DDBJ whole genome shotgun (WGS) entry which is preliminary data.</text>
</comment>
<dbReference type="EMBL" id="VBAL01000132">
    <property type="protein sequence ID" value="TMI99711.1"/>
    <property type="molecule type" value="Genomic_DNA"/>
</dbReference>
<evidence type="ECO:0000313" key="2">
    <source>
        <dbReference type="EMBL" id="TMI99711.1"/>
    </source>
</evidence>
<reference evidence="3 4" key="1">
    <citation type="journal article" date="2019" name="Nat. Microbiol.">
        <title>Mediterranean grassland soil C-N compound turnover is dependent on rainfall and depth, and is mediated by genomically divergent microorganisms.</title>
        <authorList>
            <person name="Diamond S."/>
            <person name="Andeer P.F."/>
            <person name="Li Z."/>
            <person name="Crits-Christoph A."/>
            <person name="Burstein D."/>
            <person name="Anantharaman K."/>
            <person name="Lane K.R."/>
            <person name="Thomas B.C."/>
            <person name="Pan C."/>
            <person name="Northen T.R."/>
            <person name="Banfield J.F."/>
        </authorList>
    </citation>
    <scope>NUCLEOTIDE SEQUENCE [LARGE SCALE GENOMIC DNA]</scope>
    <source>
        <strain evidence="2">NP_4</strain>
        <strain evidence="1">NP_8</strain>
    </source>
</reference>
<accession>A0A537IQL1</accession>
<dbReference type="Pfam" id="PF06243">
    <property type="entry name" value="PaaB"/>
    <property type="match status" value="1"/>
</dbReference>
<organism evidence="1 3">
    <name type="scientific">Candidatus Segetimicrobium genomatis</name>
    <dbReference type="NCBI Taxonomy" id="2569760"/>
    <lineage>
        <taxon>Bacteria</taxon>
        <taxon>Bacillati</taxon>
        <taxon>Candidatus Sysuimicrobiota</taxon>
        <taxon>Candidatus Sysuimicrobiia</taxon>
        <taxon>Candidatus Sysuimicrobiales</taxon>
        <taxon>Candidatus Segetimicrobiaceae</taxon>
        <taxon>Candidatus Segetimicrobium</taxon>
    </lineage>
</organism>
<evidence type="ECO:0000313" key="3">
    <source>
        <dbReference type="Proteomes" id="UP000318834"/>
    </source>
</evidence>
<gene>
    <name evidence="2" type="ORF">E6H01_10715</name>
    <name evidence="1" type="ORF">E6H05_09400</name>
</gene>
<proteinExistence type="predicted"/>
<dbReference type="EMBL" id="VBAP01000068">
    <property type="protein sequence ID" value="TMI73623.1"/>
    <property type="molecule type" value="Genomic_DNA"/>
</dbReference>
<protein>
    <submittedName>
        <fullName evidence="1">Phenylacetic acid degradation protein</fullName>
    </submittedName>
</protein>
<dbReference type="Proteomes" id="UP000318834">
    <property type="component" value="Unassembled WGS sequence"/>
</dbReference>
<dbReference type="AlphaFoldDB" id="A0A537IQL1"/>
<sequence>MPRLAELLGKSDADAARLFAVFRQDTKNDAHVHVGDVHATDAEMALVLAKEQFTRRDPCVNLWVAPYSMIAATPYDDAALFEHATDKSYRFGGSYREQQRITRPKRK</sequence>
<dbReference type="Proteomes" id="UP000319353">
    <property type="component" value="Unassembled WGS sequence"/>
</dbReference>
<dbReference type="InterPro" id="IPR009359">
    <property type="entry name" value="PaaB"/>
</dbReference>
<evidence type="ECO:0000313" key="4">
    <source>
        <dbReference type="Proteomes" id="UP000319353"/>
    </source>
</evidence>